<keyword evidence="2" id="KW-0472">Membrane</keyword>
<dbReference type="InterPro" id="IPR040377">
    <property type="entry name" value="Ssl2009-like"/>
</dbReference>
<feature type="coiled-coil region" evidence="1">
    <location>
        <begin position="123"/>
        <end position="150"/>
    </location>
</feature>
<keyword evidence="1" id="KW-0175">Coiled coil</keyword>
<keyword evidence="2" id="KW-1133">Transmembrane helix</keyword>
<evidence type="ECO:0000313" key="3">
    <source>
        <dbReference type="EMBL" id="RDY10633.1"/>
    </source>
</evidence>
<proteinExistence type="predicted"/>
<gene>
    <name evidence="3" type="ORF">CR513_04793</name>
</gene>
<evidence type="ECO:0000256" key="2">
    <source>
        <dbReference type="SAM" id="Phobius"/>
    </source>
</evidence>
<dbReference type="GO" id="GO:0009706">
    <property type="term" value="C:chloroplast inner membrane"/>
    <property type="evidence" value="ECO:0007669"/>
    <property type="project" value="TreeGrafter"/>
</dbReference>
<dbReference type="GO" id="GO:0009535">
    <property type="term" value="C:chloroplast thylakoid membrane"/>
    <property type="evidence" value="ECO:0007669"/>
    <property type="project" value="TreeGrafter"/>
</dbReference>
<organism evidence="3 4">
    <name type="scientific">Mucuna pruriens</name>
    <name type="common">Velvet bean</name>
    <name type="synonym">Dolichos pruriens</name>
    <dbReference type="NCBI Taxonomy" id="157652"/>
    <lineage>
        <taxon>Eukaryota</taxon>
        <taxon>Viridiplantae</taxon>
        <taxon>Streptophyta</taxon>
        <taxon>Embryophyta</taxon>
        <taxon>Tracheophyta</taxon>
        <taxon>Spermatophyta</taxon>
        <taxon>Magnoliopsida</taxon>
        <taxon>eudicotyledons</taxon>
        <taxon>Gunneridae</taxon>
        <taxon>Pentapetalae</taxon>
        <taxon>rosids</taxon>
        <taxon>fabids</taxon>
        <taxon>Fabales</taxon>
        <taxon>Fabaceae</taxon>
        <taxon>Papilionoideae</taxon>
        <taxon>50 kb inversion clade</taxon>
        <taxon>NPAAA clade</taxon>
        <taxon>indigoferoid/millettioid clade</taxon>
        <taxon>Phaseoleae</taxon>
        <taxon>Mucuna</taxon>
    </lineage>
</organism>
<name>A0A371I6F8_MUCPR</name>
<protein>
    <submittedName>
        <fullName evidence="3">Uncharacterized protein</fullName>
    </submittedName>
</protein>
<feature type="transmembrane region" description="Helical" evidence="2">
    <location>
        <begin position="79"/>
        <end position="98"/>
    </location>
</feature>
<evidence type="ECO:0000256" key="1">
    <source>
        <dbReference type="SAM" id="Coils"/>
    </source>
</evidence>
<dbReference type="Proteomes" id="UP000257109">
    <property type="component" value="Unassembled WGS sequence"/>
</dbReference>
<dbReference type="EMBL" id="QJKJ01000802">
    <property type="protein sequence ID" value="RDY10633.1"/>
    <property type="molecule type" value="Genomic_DNA"/>
</dbReference>
<accession>A0A371I6F8</accession>
<keyword evidence="4" id="KW-1185">Reference proteome</keyword>
<evidence type="ECO:0000313" key="4">
    <source>
        <dbReference type="Proteomes" id="UP000257109"/>
    </source>
</evidence>
<sequence length="174" mass="18986">MATSFAPFSILGASRVNSPELCLTKRSSFGIGPKLNVQRRSNLVIKKNRTSSICAEYRFCKDLLSPLYSDNSGGGGGEFLAGFLLGGAVLGTLAYVFAPQIRRSVLNEDEYGFRKARRPIYYDEGLERTRQTLNEKISQLNSAIDNVSSRLRGGNNVPAAAAKIETDPEVEATM</sequence>
<dbReference type="STRING" id="157652.A0A371I6F8"/>
<comment type="caution">
    <text evidence="3">The sequence shown here is derived from an EMBL/GenBank/DDBJ whole genome shotgun (WGS) entry which is preliminary data.</text>
</comment>
<dbReference type="OrthoDB" id="2020464at2759"/>
<dbReference type="PANTHER" id="PTHR34048">
    <property type="entry name" value="LOW-DENSITY RECEPTOR-LIKE PROTEIN"/>
    <property type="match status" value="1"/>
</dbReference>
<dbReference type="PANTHER" id="PTHR34048:SF3">
    <property type="entry name" value="LOW-DENSITY RECEPTOR-LIKE PROTEIN"/>
    <property type="match status" value="1"/>
</dbReference>
<dbReference type="AlphaFoldDB" id="A0A371I6F8"/>
<reference evidence="3" key="1">
    <citation type="submission" date="2018-05" db="EMBL/GenBank/DDBJ databases">
        <title>Draft genome of Mucuna pruriens seed.</title>
        <authorList>
            <person name="Nnadi N.E."/>
            <person name="Vos R."/>
            <person name="Hasami M.H."/>
            <person name="Devisetty U.K."/>
            <person name="Aguiy J.C."/>
        </authorList>
    </citation>
    <scope>NUCLEOTIDE SEQUENCE [LARGE SCALE GENOMIC DNA]</scope>
    <source>
        <strain evidence="3">JCA_2017</strain>
    </source>
</reference>
<keyword evidence="2" id="KW-0812">Transmembrane</keyword>